<proteinExistence type="predicted"/>
<accession>A0A9P0KUL4</accession>
<keyword evidence="3" id="KW-1185">Reference proteome</keyword>
<feature type="compositionally biased region" description="Polar residues" evidence="1">
    <location>
        <begin position="1"/>
        <end position="12"/>
    </location>
</feature>
<dbReference type="Proteomes" id="UP001152888">
    <property type="component" value="Unassembled WGS sequence"/>
</dbReference>
<sequence>MMPTVQQPSDVNTGHRKPTTDISEFLIVTPQDGNRLQVTEIKNGQGIQIHTNTTIADGKRKP</sequence>
<name>A0A9P0KUL4_ACAOB</name>
<comment type="caution">
    <text evidence="2">The sequence shown here is derived from an EMBL/GenBank/DDBJ whole genome shotgun (WGS) entry which is preliminary data.</text>
</comment>
<evidence type="ECO:0000256" key="1">
    <source>
        <dbReference type="SAM" id="MobiDB-lite"/>
    </source>
</evidence>
<gene>
    <name evidence="2" type="ORF">ACAOBT_LOCUS13417</name>
</gene>
<evidence type="ECO:0000313" key="2">
    <source>
        <dbReference type="EMBL" id="CAH1979387.1"/>
    </source>
</evidence>
<dbReference type="EMBL" id="CAKOFQ010006878">
    <property type="protein sequence ID" value="CAH1979387.1"/>
    <property type="molecule type" value="Genomic_DNA"/>
</dbReference>
<organism evidence="2 3">
    <name type="scientific">Acanthoscelides obtectus</name>
    <name type="common">Bean weevil</name>
    <name type="synonym">Bruchus obtectus</name>
    <dbReference type="NCBI Taxonomy" id="200917"/>
    <lineage>
        <taxon>Eukaryota</taxon>
        <taxon>Metazoa</taxon>
        <taxon>Ecdysozoa</taxon>
        <taxon>Arthropoda</taxon>
        <taxon>Hexapoda</taxon>
        <taxon>Insecta</taxon>
        <taxon>Pterygota</taxon>
        <taxon>Neoptera</taxon>
        <taxon>Endopterygota</taxon>
        <taxon>Coleoptera</taxon>
        <taxon>Polyphaga</taxon>
        <taxon>Cucujiformia</taxon>
        <taxon>Chrysomeloidea</taxon>
        <taxon>Chrysomelidae</taxon>
        <taxon>Bruchinae</taxon>
        <taxon>Bruchini</taxon>
        <taxon>Acanthoscelides</taxon>
    </lineage>
</organism>
<feature type="region of interest" description="Disordered" evidence="1">
    <location>
        <begin position="1"/>
        <end position="22"/>
    </location>
</feature>
<protein>
    <submittedName>
        <fullName evidence="2">Uncharacterized protein</fullName>
    </submittedName>
</protein>
<evidence type="ECO:0000313" key="3">
    <source>
        <dbReference type="Proteomes" id="UP001152888"/>
    </source>
</evidence>
<dbReference type="AlphaFoldDB" id="A0A9P0KUL4"/>
<reference evidence="2" key="1">
    <citation type="submission" date="2022-03" db="EMBL/GenBank/DDBJ databases">
        <authorList>
            <person name="Sayadi A."/>
        </authorList>
    </citation>
    <scope>NUCLEOTIDE SEQUENCE</scope>
</reference>